<dbReference type="RefSeq" id="WP_189458084.1">
    <property type="nucleotide sequence ID" value="NZ_BMWX01000008.1"/>
</dbReference>
<reference evidence="1" key="1">
    <citation type="journal article" date="2014" name="Int. J. Syst. Evol. Microbiol.">
        <title>Complete genome sequence of Corynebacterium casei LMG S-19264T (=DSM 44701T), isolated from a smear-ripened cheese.</title>
        <authorList>
            <consortium name="US DOE Joint Genome Institute (JGI-PGF)"/>
            <person name="Walter F."/>
            <person name="Albersmeier A."/>
            <person name="Kalinowski J."/>
            <person name="Ruckert C."/>
        </authorList>
    </citation>
    <scope>NUCLEOTIDE SEQUENCE</scope>
    <source>
        <strain evidence="1">KCTC 12368</strain>
    </source>
</reference>
<evidence type="ECO:0000313" key="2">
    <source>
        <dbReference type="Proteomes" id="UP000619457"/>
    </source>
</evidence>
<dbReference type="Proteomes" id="UP000619457">
    <property type="component" value="Unassembled WGS sequence"/>
</dbReference>
<evidence type="ECO:0008006" key="3">
    <source>
        <dbReference type="Google" id="ProtNLM"/>
    </source>
</evidence>
<reference evidence="1" key="2">
    <citation type="submission" date="2020-09" db="EMBL/GenBank/DDBJ databases">
        <authorList>
            <person name="Sun Q."/>
            <person name="Kim S."/>
        </authorList>
    </citation>
    <scope>NUCLEOTIDE SEQUENCE</scope>
    <source>
        <strain evidence="1">KCTC 12368</strain>
    </source>
</reference>
<protein>
    <recommendedName>
        <fullName evidence="3">GIY-YIG domain-containing protein</fullName>
    </recommendedName>
</protein>
<proteinExistence type="predicted"/>
<dbReference type="EMBL" id="BMWX01000008">
    <property type="protein sequence ID" value="GGZ39218.1"/>
    <property type="molecule type" value="Genomic_DNA"/>
</dbReference>
<organism evidence="1 2">
    <name type="scientific">Echinicola pacifica</name>
    <dbReference type="NCBI Taxonomy" id="346377"/>
    <lineage>
        <taxon>Bacteria</taxon>
        <taxon>Pseudomonadati</taxon>
        <taxon>Bacteroidota</taxon>
        <taxon>Cytophagia</taxon>
        <taxon>Cytophagales</taxon>
        <taxon>Cyclobacteriaceae</taxon>
        <taxon>Echinicola</taxon>
    </lineage>
</organism>
<sequence length="188" mass="19641">MDGASAGGAGSLSRGVVNFAQSGFKFGSVVTGSNSALQLIDKSAGLTGGVEMSEAVVNLTKVKIAHFSAPAKGLGEKILKSSASLADDAAKGGSNLVYQGFDKAGVVRYVGITERQAAVRFGEHLSSGTGKSLLRYEVVPGATNLSRTGARVWEQGLINQYGLQKNGGMLLNRINSIAPKYWWQYGIK</sequence>
<comment type="caution">
    <text evidence="1">The sequence shown here is derived from an EMBL/GenBank/DDBJ whole genome shotgun (WGS) entry which is preliminary data.</text>
</comment>
<name>A0A918QBV7_9BACT</name>
<accession>A0A918QBV7</accession>
<dbReference type="AlphaFoldDB" id="A0A918QBV7"/>
<gene>
    <name evidence="1" type="ORF">GCM10007049_35720</name>
</gene>
<evidence type="ECO:0000313" key="1">
    <source>
        <dbReference type="EMBL" id="GGZ39218.1"/>
    </source>
</evidence>
<keyword evidence="2" id="KW-1185">Reference proteome</keyword>